<evidence type="ECO:0000256" key="1">
    <source>
        <dbReference type="SAM" id="SignalP"/>
    </source>
</evidence>
<protein>
    <recommendedName>
        <fullName evidence="4">Excreted virulence factor EspC (Type VII ESX diderm)</fullName>
    </recommendedName>
</protein>
<feature type="signal peptide" evidence="1">
    <location>
        <begin position="1"/>
        <end position="31"/>
    </location>
</feature>
<evidence type="ECO:0008006" key="4">
    <source>
        <dbReference type="Google" id="ProtNLM"/>
    </source>
</evidence>
<evidence type="ECO:0000313" key="3">
    <source>
        <dbReference type="Proteomes" id="UP000294911"/>
    </source>
</evidence>
<keyword evidence="3" id="KW-1185">Reference proteome</keyword>
<proteinExistence type="predicted"/>
<evidence type="ECO:0000313" key="2">
    <source>
        <dbReference type="EMBL" id="TCP57396.1"/>
    </source>
</evidence>
<keyword evidence="1" id="KW-0732">Signal</keyword>
<accession>A0A4V2SV75</accession>
<gene>
    <name evidence="2" type="ORF">EV191_1011351</name>
</gene>
<dbReference type="RefSeq" id="WP_132875876.1">
    <property type="nucleotide sequence ID" value="NZ_SLXQ01000001.1"/>
</dbReference>
<feature type="chain" id="PRO_5039364764" description="Excreted virulence factor EspC (Type VII ESX diderm)" evidence="1">
    <location>
        <begin position="32"/>
        <end position="89"/>
    </location>
</feature>
<reference evidence="2 3" key="1">
    <citation type="submission" date="2019-03" db="EMBL/GenBank/DDBJ databases">
        <title>Genomic Encyclopedia of Type Strains, Phase IV (KMG-IV): sequencing the most valuable type-strain genomes for metagenomic binning, comparative biology and taxonomic classification.</title>
        <authorList>
            <person name="Goeker M."/>
        </authorList>
    </citation>
    <scope>NUCLEOTIDE SEQUENCE [LARGE SCALE GENOMIC DNA]</scope>
    <source>
        <strain evidence="2 3">DSM 45765</strain>
    </source>
</reference>
<dbReference type="Proteomes" id="UP000294911">
    <property type="component" value="Unassembled WGS sequence"/>
</dbReference>
<comment type="caution">
    <text evidence="2">The sequence shown here is derived from an EMBL/GenBank/DDBJ whole genome shotgun (WGS) entry which is preliminary data.</text>
</comment>
<dbReference type="AlphaFoldDB" id="A0A4V2SV75"/>
<dbReference type="EMBL" id="SLXQ01000001">
    <property type="protein sequence ID" value="TCP57396.1"/>
    <property type="molecule type" value="Genomic_DNA"/>
</dbReference>
<organism evidence="2 3">
    <name type="scientific">Tamaricihabitans halophyticus</name>
    <dbReference type="NCBI Taxonomy" id="1262583"/>
    <lineage>
        <taxon>Bacteria</taxon>
        <taxon>Bacillati</taxon>
        <taxon>Actinomycetota</taxon>
        <taxon>Actinomycetes</taxon>
        <taxon>Pseudonocardiales</taxon>
        <taxon>Pseudonocardiaceae</taxon>
        <taxon>Tamaricihabitans</taxon>
    </lineage>
</organism>
<name>A0A4V2SV75_9PSEU</name>
<sequence>MVNKIARAAASAALIAAGGLALGAIGTPATAAAVGPVQYPAVVDEQGSSQLEAGVRQLTHSVWPGITAQARQLAEARHAFSSSTVANTD</sequence>